<dbReference type="InterPro" id="IPR001138">
    <property type="entry name" value="Zn2Cys6_DnaBD"/>
</dbReference>
<feature type="coiled-coil region" evidence="5">
    <location>
        <begin position="53"/>
        <end position="87"/>
    </location>
</feature>
<keyword evidence="4" id="KW-0539">Nucleus</keyword>
<dbReference type="AlphaFoldDB" id="A0A8H7S6M6"/>
<dbReference type="GO" id="GO:0003677">
    <property type="term" value="F:DNA binding"/>
    <property type="evidence" value="ECO:0007669"/>
    <property type="project" value="UniProtKB-KW"/>
</dbReference>
<dbReference type="Gene3D" id="4.10.240.10">
    <property type="entry name" value="Zn(2)-C6 fungal-type DNA-binding domain"/>
    <property type="match status" value="1"/>
</dbReference>
<dbReference type="InterPro" id="IPR050987">
    <property type="entry name" value="AtrR-like"/>
</dbReference>
<evidence type="ECO:0000313" key="7">
    <source>
        <dbReference type="Proteomes" id="UP000646827"/>
    </source>
</evidence>
<keyword evidence="5" id="KW-0175">Coiled coil</keyword>
<evidence type="ECO:0000256" key="3">
    <source>
        <dbReference type="ARBA" id="ARBA00023125"/>
    </source>
</evidence>
<dbReference type="PANTHER" id="PTHR46910:SF3">
    <property type="entry name" value="HALOTOLERANCE PROTEIN 9-RELATED"/>
    <property type="match status" value="1"/>
</dbReference>
<evidence type="ECO:0000256" key="5">
    <source>
        <dbReference type="SAM" id="Coils"/>
    </source>
</evidence>
<reference evidence="6 7" key="1">
    <citation type="submission" date="2020-12" db="EMBL/GenBank/DDBJ databases">
        <title>Metabolic potential, ecology and presence of endohyphal bacteria is reflected in genomic diversity of Mucoromycotina.</title>
        <authorList>
            <person name="Muszewska A."/>
            <person name="Okrasinska A."/>
            <person name="Steczkiewicz K."/>
            <person name="Drgas O."/>
            <person name="Orlowska M."/>
            <person name="Perlinska-Lenart U."/>
            <person name="Aleksandrzak-Piekarczyk T."/>
            <person name="Szatraj K."/>
            <person name="Zielenkiewicz U."/>
            <person name="Pilsyk S."/>
            <person name="Malc E."/>
            <person name="Mieczkowski P."/>
            <person name="Kruszewska J.S."/>
            <person name="Biernat P."/>
            <person name="Pawlowska J."/>
        </authorList>
    </citation>
    <scope>NUCLEOTIDE SEQUENCE [LARGE SCALE GENOMIC DNA]</scope>
    <source>
        <strain evidence="6 7">CBS 142.35</strain>
    </source>
</reference>
<name>A0A8H7S6M6_9FUNG</name>
<gene>
    <name evidence="6" type="ORF">INT45_009460</name>
</gene>
<dbReference type="PANTHER" id="PTHR46910">
    <property type="entry name" value="TRANSCRIPTION FACTOR PDR1"/>
    <property type="match status" value="1"/>
</dbReference>
<dbReference type="GO" id="GO:0008270">
    <property type="term" value="F:zinc ion binding"/>
    <property type="evidence" value="ECO:0007669"/>
    <property type="project" value="InterPro"/>
</dbReference>
<evidence type="ECO:0000256" key="4">
    <source>
        <dbReference type="ARBA" id="ARBA00023242"/>
    </source>
</evidence>
<keyword evidence="7" id="KW-1185">Reference proteome</keyword>
<evidence type="ECO:0008006" key="8">
    <source>
        <dbReference type="Google" id="ProtNLM"/>
    </source>
</evidence>
<dbReference type="CDD" id="cd00067">
    <property type="entry name" value="GAL4"/>
    <property type="match status" value="1"/>
</dbReference>
<protein>
    <recommendedName>
        <fullName evidence="8">Zn(2)-C6 fungal-type domain-containing protein</fullName>
    </recommendedName>
</protein>
<dbReference type="OrthoDB" id="2369992at2759"/>
<evidence type="ECO:0000256" key="2">
    <source>
        <dbReference type="ARBA" id="ARBA00022723"/>
    </source>
</evidence>
<comment type="caution">
    <text evidence="6">The sequence shown here is derived from an EMBL/GenBank/DDBJ whole genome shotgun (WGS) entry which is preliminary data.</text>
</comment>
<evidence type="ECO:0000256" key="1">
    <source>
        <dbReference type="ARBA" id="ARBA00004123"/>
    </source>
</evidence>
<keyword evidence="3" id="KW-0238">DNA-binding</keyword>
<evidence type="ECO:0000313" key="6">
    <source>
        <dbReference type="EMBL" id="KAG2222448.1"/>
    </source>
</evidence>
<sequence>MPPKVRCHACRKRHRGCFWSNDNPNGCIRCTRLKIECTPYKPDYTNEKDLLPRERNRKQIEYWQNQIAQLSNDIQEFESAIQIAGDRIAVAKRRKELEKQVEWNLSIDQNGLLKLHTDIQSIQELLLYSQAFVKYVSPLNGLFSKSSISFQSTSFHLIISVFHLILYEKEKKRLCMGDNIYYSRLSSIHQQPHSYYRSIMDHLVKLYVNRENSRRLLVHTPTYIQHYKDIHDPLTCPVTLAICVHTVCTARHVIKYSATERRQLADFYYDKCKDILFDRFDDPSRKLETLVTINILQHFVIFVLLRMTEARRFATIAFSICKDLEVDMNRGKYPKLKCEPQVLKVLLQRHYFYAESTLTMLDFMIDKNQTKSHVPVTYLDAMPDEDLQTKHFIEMHNHLLQLCTSPYMCALTKGKMMDYSHDAEDETESVIEVIFRLNRVIRNWWDELPRHLRLCDGLYAVNAMEMTKRNTSVVKTIVFSFIHSILLKMWIFLLNSSADTTVTSIKEDDTSIFCRKTQVDSSIQSCELLLSSMTRLFQLHDDIVPSMTFEFMTRAAYTLLSVSLCKSLQFPTRIQQMFDECFDVISAVFPADNIVPPSLSPLNSFVITQDPNNLDIYKSYPFPGYALIADILNACHTYLQSHFIQGPGESLTGELSSLTYAALYGNFFCFME</sequence>
<accession>A0A8H7S6M6</accession>
<organism evidence="6 7">
    <name type="scientific">Circinella minor</name>
    <dbReference type="NCBI Taxonomy" id="1195481"/>
    <lineage>
        <taxon>Eukaryota</taxon>
        <taxon>Fungi</taxon>
        <taxon>Fungi incertae sedis</taxon>
        <taxon>Mucoromycota</taxon>
        <taxon>Mucoromycotina</taxon>
        <taxon>Mucoromycetes</taxon>
        <taxon>Mucorales</taxon>
        <taxon>Lichtheimiaceae</taxon>
        <taxon>Circinella</taxon>
    </lineage>
</organism>
<dbReference type="GO" id="GO:0005634">
    <property type="term" value="C:nucleus"/>
    <property type="evidence" value="ECO:0007669"/>
    <property type="project" value="UniProtKB-SubCell"/>
</dbReference>
<dbReference type="GO" id="GO:0000981">
    <property type="term" value="F:DNA-binding transcription factor activity, RNA polymerase II-specific"/>
    <property type="evidence" value="ECO:0007669"/>
    <property type="project" value="InterPro"/>
</dbReference>
<comment type="subcellular location">
    <subcellularLocation>
        <location evidence="1">Nucleus</location>
    </subcellularLocation>
</comment>
<proteinExistence type="predicted"/>
<dbReference type="Proteomes" id="UP000646827">
    <property type="component" value="Unassembled WGS sequence"/>
</dbReference>
<keyword evidence="2" id="KW-0479">Metal-binding</keyword>
<dbReference type="CDD" id="cd12148">
    <property type="entry name" value="fungal_TF_MHR"/>
    <property type="match status" value="1"/>
</dbReference>
<dbReference type="InterPro" id="IPR036864">
    <property type="entry name" value="Zn2-C6_fun-type_DNA-bd_sf"/>
</dbReference>
<dbReference type="EMBL" id="JAEPRB010000083">
    <property type="protein sequence ID" value="KAG2222448.1"/>
    <property type="molecule type" value="Genomic_DNA"/>
</dbReference>